<dbReference type="InterPro" id="IPR036390">
    <property type="entry name" value="WH_DNA-bd_sf"/>
</dbReference>
<sequence>MDLTELIAFQTVMQEGTFARAAEKLNYAQSTITNQIKRLEKELGLTLFYRNWEATLTPAGQRFAEQVDQLIHHWRYVGDIAKQLNEEEIGTLRIGVTETWADRYLPAILYQFRQYRPKITYEITVGNSDFLQECLQQEKISLALCADSESSHDYVFEPLQQESISLIIPANHVLANTQAVTIDELLSHLLIIGQSSCKYRFQVEKAFRTYEQEPLFYTINQLSLIPLYAEQLNGIGIVPSSLSVDDTYTVLPFPSVDHHLQIGILQPRRIKYNSGMQQLFVEEVRKYFKNLRE</sequence>
<dbReference type="Pfam" id="PF00126">
    <property type="entry name" value="HTH_1"/>
    <property type="match status" value="1"/>
</dbReference>
<keyword evidence="4" id="KW-0804">Transcription</keyword>
<dbReference type="PANTHER" id="PTHR30419">
    <property type="entry name" value="HTH-TYPE TRANSCRIPTIONAL REGULATOR YBHD"/>
    <property type="match status" value="1"/>
</dbReference>
<dbReference type="AlphaFoldDB" id="A0AAX3M4X5"/>
<evidence type="ECO:0000256" key="1">
    <source>
        <dbReference type="ARBA" id="ARBA00009437"/>
    </source>
</evidence>
<dbReference type="CDD" id="cd05466">
    <property type="entry name" value="PBP2_LTTR_substrate"/>
    <property type="match status" value="1"/>
</dbReference>
<dbReference type="PRINTS" id="PR00039">
    <property type="entry name" value="HTHLYSR"/>
</dbReference>
<evidence type="ECO:0000256" key="4">
    <source>
        <dbReference type="ARBA" id="ARBA00023163"/>
    </source>
</evidence>
<comment type="similarity">
    <text evidence="1">Belongs to the LysR transcriptional regulatory family.</text>
</comment>
<gene>
    <name evidence="6" type="ORF">PQ456_07380</name>
</gene>
<dbReference type="PANTHER" id="PTHR30419:SF25">
    <property type="entry name" value="HTH-TYPE TRANSCRIPTIONAL REGULATOR YTLI"/>
    <property type="match status" value="1"/>
</dbReference>
<dbReference type="EMBL" id="CP117416">
    <property type="protein sequence ID" value="WCT57320.1"/>
    <property type="molecule type" value="Genomic_DNA"/>
</dbReference>
<dbReference type="SUPFAM" id="SSF46785">
    <property type="entry name" value="Winged helix' DNA-binding domain"/>
    <property type="match status" value="1"/>
</dbReference>
<dbReference type="Proteomes" id="UP001220509">
    <property type="component" value="Chromosome"/>
</dbReference>
<dbReference type="GO" id="GO:0003677">
    <property type="term" value="F:DNA binding"/>
    <property type="evidence" value="ECO:0007669"/>
    <property type="project" value="UniProtKB-KW"/>
</dbReference>
<accession>A0AAX3M4X5</accession>
<dbReference type="GO" id="GO:0003700">
    <property type="term" value="F:DNA-binding transcription factor activity"/>
    <property type="evidence" value="ECO:0007669"/>
    <property type="project" value="InterPro"/>
</dbReference>
<dbReference type="InterPro" id="IPR005119">
    <property type="entry name" value="LysR_subst-bd"/>
</dbReference>
<dbReference type="Pfam" id="PF03466">
    <property type="entry name" value="LysR_substrate"/>
    <property type="match status" value="1"/>
</dbReference>
<organism evidence="6 7">
    <name type="scientific">Paenibacillus kyungheensis</name>
    <dbReference type="NCBI Taxonomy" id="1452732"/>
    <lineage>
        <taxon>Bacteria</taxon>
        <taxon>Bacillati</taxon>
        <taxon>Bacillota</taxon>
        <taxon>Bacilli</taxon>
        <taxon>Bacillales</taxon>
        <taxon>Paenibacillaceae</taxon>
        <taxon>Paenibacillus</taxon>
    </lineage>
</organism>
<reference evidence="6 7" key="1">
    <citation type="submission" date="2023-02" db="EMBL/GenBank/DDBJ databases">
        <title>Genome sequence of Paenibacillus kyungheensis KACC 18744.</title>
        <authorList>
            <person name="Kim S."/>
            <person name="Heo J."/>
            <person name="Kwon S.-W."/>
        </authorList>
    </citation>
    <scope>NUCLEOTIDE SEQUENCE [LARGE SCALE GENOMIC DNA]</scope>
    <source>
        <strain evidence="6 7">KACC 18744</strain>
    </source>
</reference>
<dbReference type="SUPFAM" id="SSF53850">
    <property type="entry name" value="Periplasmic binding protein-like II"/>
    <property type="match status" value="1"/>
</dbReference>
<name>A0AAX3M4X5_9BACL</name>
<dbReference type="RefSeq" id="WP_273615541.1">
    <property type="nucleotide sequence ID" value="NZ_CP117416.1"/>
</dbReference>
<keyword evidence="2" id="KW-0805">Transcription regulation</keyword>
<dbReference type="InterPro" id="IPR050950">
    <property type="entry name" value="HTH-type_LysR_regulators"/>
</dbReference>
<dbReference type="Gene3D" id="3.40.190.290">
    <property type="match status" value="1"/>
</dbReference>
<dbReference type="Gene3D" id="1.10.10.10">
    <property type="entry name" value="Winged helix-like DNA-binding domain superfamily/Winged helix DNA-binding domain"/>
    <property type="match status" value="1"/>
</dbReference>
<keyword evidence="3" id="KW-0238">DNA-binding</keyword>
<dbReference type="PROSITE" id="PS50931">
    <property type="entry name" value="HTH_LYSR"/>
    <property type="match status" value="1"/>
</dbReference>
<dbReference type="InterPro" id="IPR036388">
    <property type="entry name" value="WH-like_DNA-bd_sf"/>
</dbReference>
<evidence type="ECO:0000256" key="3">
    <source>
        <dbReference type="ARBA" id="ARBA00023125"/>
    </source>
</evidence>
<evidence type="ECO:0000256" key="2">
    <source>
        <dbReference type="ARBA" id="ARBA00023015"/>
    </source>
</evidence>
<feature type="domain" description="HTH lysR-type" evidence="5">
    <location>
        <begin position="1"/>
        <end position="57"/>
    </location>
</feature>
<dbReference type="FunFam" id="1.10.10.10:FF:000001">
    <property type="entry name" value="LysR family transcriptional regulator"/>
    <property type="match status" value="1"/>
</dbReference>
<keyword evidence="7" id="KW-1185">Reference proteome</keyword>
<protein>
    <submittedName>
        <fullName evidence="6">LysR family transcriptional regulator</fullName>
    </submittedName>
</protein>
<evidence type="ECO:0000313" key="6">
    <source>
        <dbReference type="EMBL" id="WCT57320.1"/>
    </source>
</evidence>
<evidence type="ECO:0000313" key="7">
    <source>
        <dbReference type="Proteomes" id="UP001220509"/>
    </source>
</evidence>
<dbReference type="InterPro" id="IPR000847">
    <property type="entry name" value="LysR_HTH_N"/>
</dbReference>
<proteinExistence type="inferred from homology"/>
<dbReference type="KEGG" id="pka:PQ456_07380"/>
<dbReference type="GO" id="GO:0005829">
    <property type="term" value="C:cytosol"/>
    <property type="evidence" value="ECO:0007669"/>
    <property type="project" value="TreeGrafter"/>
</dbReference>
<evidence type="ECO:0000259" key="5">
    <source>
        <dbReference type="PROSITE" id="PS50931"/>
    </source>
</evidence>